<sequence length="85" mass="9748">MNLRGWLEVTKDRLSTVRLASRVPIERKIKGPKRKEQERGYYPMSFLRPIPTIEVTASGSAQLSRTSVAEFDEASPPNEEKTKRM</sequence>
<dbReference type="AlphaFoldDB" id="A0A7J0FMC1"/>
<evidence type="ECO:0000256" key="1">
    <source>
        <dbReference type="SAM" id="MobiDB-lite"/>
    </source>
</evidence>
<accession>A0A7J0FMC1</accession>
<protein>
    <submittedName>
        <fullName evidence="2">Uncharacterized protein</fullName>
    </submittedName>
</protein>
<feature type="region of interest" description="Disordered" evidence="1">
    <location>
        <begin position="61"/>
        <end position="85"/>
    </location>
</feature>
<dbReference type="EMBL" id="BJWL01000013">
    <property type="protein sequence ID" value="GFY99861.1"/>
    <property type="molecule type" value="Genomic_DNA"/>
</dbReference>
<keyword evidence="3" id="KW-1185">Reference proteome</keyword>
<gene>
    <name evidence="2" type="ORF">Acr_13g0012610</name>
</gene>
<evidence type="ECO:0000313" key="3">
    <source>
        <dbReference type="Proteomes" id="UP000585474"/>
    </source>
</evidence>
<dbReference type="Proteomes" id="UP000585474">
    <property type="component" value="Unassembled WGS sequence"/>
</dbReference>
<reference evidence="2 3" key="1">
    <citation type="submission" date="2019-07" db="EMBL/GenBank/DDBJ databases">
        <title>De Novo Assembly of kiwifruit Actinidia rufa.</title>
        <authorList>
            <person name="Sugita-Konishi S."/>
            <person name="Sato K."/>
            <person name="Mori E."/>
            <person name="Abe Y."/>
            <person name="Kisaki G."/>
            <person name="Hamano K."/>
            <person name="Suezawa K."/>
            <person name="Otani M."/>
            <person name="Fukuda T."/>
            <person name="Manabe T."/>
            <person name="Gomi K."/>
            <person name="Tabuchi M."/>
            <person name="Akimitsu K."/>
            <person name="Kataoka I."/>
        </authorList>
    </citation>
    <scope>NUCLEOTIDE SEQUENCE [LARGE SCALE GENOMIC DNA]</scope>
    <source>
        <strain evidence="3">cv. Fuchu</strain>
    </source>
</reference>
<name>A0A7J0FMC1_9ERIC</name>
<comment type="caution">
    <text evidence="2">The sequence shown here is derived from an EMBL/GenBank/DDBJ whole genome shotgun (WGS) entry which is preliminary data.</text>
</comment>
<evidence type="ECO:0000313" key="2">
    <source>
        <dbReference type="EMBL" id="GFY99861.1"/>
    </source>
</evidence>
<organism evidence="2 3">
    <name type="scientific">Actinidia rufa</name>
    <dbReference type="NCBI Taxonomy" id="165716"/>
    <lineage>
        <taxon>Eukaryota</taxon>
        <taxon>Viridiplantae</taxon>
        <taxon>Streptophyta</taxon>
        <taxon>Embryophyta</taxon>
        <taxon>Tracheophyta</taxon>
        <taxon>Spermatophyta</taxon>
        <taxon>Magnoliopsida</taxon>
        <taxon>eudicotyledons</taxon>
        <taxon>Gunneridae</taxon>
        <taxon>Pentapetalae</taxon>
        <taxon>asterids</taxon>
        <taxon>Ericales</taxon>
        <taxon>Actinidiaceae</taxon>
        <taxon>Actinidia</taxon>
    </lineage>
</organism>
<proteinExistence type="predicted"/>